<gene>
    <name evidence="2" type="ORF">FPK29_00075</name>
</gene>
<reference evidence="2 3" key="1">
    <citation type="submission" date="2019-07" db="EMBL/GenBank/DDBJ databases">
        <title>Bifidobacterium asteroides genomes.</title>
        <authorList>
            <person name="Zheng H."/>
        </authorList>
    </citation>
    <scope>NUCLEOTIDE SEQUENCE [LARGE SCALE GENOMIC DNA]</scope>
    <source>
        <strain evidence="2 3">W8111</strain>
    </source>
</reference>
<evidence type="ECO:0000256" key="1">
    <source>
        <dbReference type="SAM" id="Phobius"/>
    </source>
</evidence>
<accession>A0A556RB93</accession>
<evidence type="ECO:0000313" key="2">
    <source>
        <dbReference type="EMBL" id="TSJ86154.1"/>
    </source>
</evidence>
<feature type="transmembrane region" description="Helical" evidence="1">
    <location>
        <begin position="103"/>
        <end position="121"/>
    </location>
</feature>
<evidence type="ECO:0000313" key="3">
    <source>
        <dbReference type="Proteomes" id="UP000317536"/>
    </source>
</evidence>
<dbReference type="Pfam" id="PF05656">
    <property type="entry name" value="DUF805"/>
    <property type="match status" value="1"/>
</dbReference>
<dbReference type="AlphaFoldDB" id="A0A556RB93"/>
<feature type="transmembrane region" description="Helical" evidence="1">
    <location>
        <begin position="133"/>
        <end position="151"/>
    </location>
</feature>
<keyword evidence="1" id="KW-0472">Membrane</keyword>
<keyword evidence="1" id="KW-0812">Transmembrane</keyword>
<dbReference type="EMBL" id="VMHJ01000001">
    <property type="protein sequence ID" value="TSJ86154.1"/>
    <property type="molecule type" value="Genomic_DNA"/>
</dbReference>
<name>A0A556RB93_9BIFI</name>
<comment type="caution">
    <text evidence="2">The sequence shown here is derived from an EMBL/GenBank/DDBJ whole genome shotgun (WGS) entry which is preliminary data.</text>
</comment>
<keyword evidence="1" id="KW-1133">Transmembrane helix</keyword>
<organism evidence="2 3">
    <name type="scientific">Bifidobacterium asteroides</name>
    <dbReference type="NCBI Taxonomy" id="1684"/>
    <lineage>
        <taxon>Bacteria</taxon>
        <taxon>Bacillati</taxon>
        <taxon>Actinomycetota</taxon>
        <taxon>Actinomycetes</taxon>
        <taxon>Bifidobacteriales</taxon>
        <taxon>Bifidobacteriaceae</taxon>
        <taxon>Bifidobacterium</taxon>
    </lineage>
</organism>
<feature type="transmembrane region" description="Helical" evidence="1">
    <location>
        <begin position="163"/>
        <end position="182"/>
    </location>
</feature>
<dbReference type="GO" id="GO:0016020">
    <property type="term" value="C:membrane"/>
    <property type="evidence" value="ECO:0007669"/>
    <property type="project" value="InterPro"/>
</dbReference>
<proteinExistence type="predicted"/>
<dbReference type="Proteomes" id="UP000317536">
    <property type="component" value="Unassembled WGS sequence"/>
</dbReference>
<dbReference type="InterPro" id="IPR008523">
    <property type="entry name" value="DUF805"/>
</dbReference>
<protein>
    <submittedName>
        <fullName evidence="2">DUF805 domain-containing protein</fullName>
    </submittedName>
</protein>
<sequence>MQSTLVVDNEVGCGGICSGWPLELHGRKGTVAVALFENRPPRVAEMKGFEPMYDATFRECLQRPFYLFARGRGRSCRKEIWVFFIVLSIVEQGLSKVCGGGSWALISLVFDLIMVVPEYALEVRRLHDLLLPGWLTLIPYGLMVIATIGLVKSRMLTIGGGPLLLAVIPLLVAIVIQLVIMCTPSRHRRLSFDNGAIDNGVIDNVTIGAGVNQSGTTRP</sequence>